<dbReference type="PANTHER" id="PTHR33747">
    <property type="entry name" value="UPF0225 PROTEIN SCO1677"/>
    <property type="match status" value="1"/>
</dbReference>
<proteinExistence type="predicted"/>
<reference evidence="1 2" key="1">
    <citation type="submission" date="2013-12" db="EMBL/GenBank/DDBJ databases">
        <title>NBRP : Genome information of microbial organism related human and environment.</title>
        <authorList>
            <person name="Hattori M."/>
            <person name="Oshima K."/>
            <person name="Inaba H."/>
            <person name="Suda W."/>
            <person name="Sakamoto M."/>
            <person name="Iino T."/>
            <person name="Kitahara M."/>
            <person name="Oshida Y."/>
            <person name="Iida T."/>
            <person name="Kudo T."/>
            <person name="Itoh T."/>
            <person name="Ahmed I."/>
            <person name="Ohkuma M."/>
        </authorList>
    </citation>
    <scope>NUCLEOTIDE SEQUENCE [LARGE SCALE GENOMIC DNA]</scope>
    <source>
        <strain evidence="1 2">JCM 21738</strain>
    </source>
</reference>
<dbReference type="eggNOG" id="COG0653">
    <property type="taxonomic scope" value="Bacteria"/>
</dbReference>
<evidence type="ECO:0000313" key="1">
    <source>
        <dbReference type="EMBL" id="GAE46365.1"/>
    </source>
</evidence>
<dbReference type="Gene3D" id="3.10.450.50">
    <property type="match status" value="1"/>
</dbReference>
<protein>
    <recommendedName>
        <fullName evidence="3">Protein export cytoplasm protein SecA ATPase RNA helicase</fullName>
    </recommendedName>
</protein>
<dbReference type="EMBL" id="BAUW01000042">
    <property type="protein sequence ID" value="GAE46365.1"/>
    <property type="molecule type" value="Genomic_DNA"/>
</dbReference>
<gene>
    <name evidence="1" type="ORF">JCM21738_3260</name>
</gene>
<evidence type="ECO:0008006" key="3">
    <source>
        <dbReference type="Google" id="ProtNLM"/>
    </source>
</evidence>
<organism evidence="1 2">
    <name type="scientific">Mesobacillus boroniphilus JCM 21738</name>
    <dbReference type="NCBI Taxonomy" id="1294265"/>
    <lineage>
        <taxon>Bacteria</taxon>
        <taxon>Bacillati</taxon>
        <taxon>Bacillota</taxon>
        <taxon>Bacilli</taxon>
        <taxon>Bacillales</taxon>
        <taxon>Bacillaceae</taxon>
        <taxon>Mesobacillus</taxon>
    </lineage>
</organism>
<dbReference type="SUPFAM" id="SSF103642">
    <property type="entry name" value="Sec-C motif"/>
    <property type="match status" value="1"/>
</dbReference>
<dbReference type="PANTHER" id="PTHR33747:SF9">
    <property type="entry name" value="METAL-BINDING PROTEIN"/>
    <property type="match status" value="1"/>
</dbReference>
<sequence length="397" mass="45619">METTFLNKVHPFLNHEDPIVRDFALRLLEKSYLANECTFSLVLESNISRSKKAMHHIPLFYAREFPMSEDNFLQLLRDAEMYPKGTEDFRTAVHLLLGAPSAFLKENEEEVTKLLDKKGRQYLDELLKLDSMAAPELFAELAKLAAAIETRYDHAKFMLAEVILKRLSMRKDWDRKLVGKMIFQALEGDFATVHEIFFVMLAGIERMDQFTSQLVKLLFRELDDDLLVEEAIKSLIKIGTDEVVDAATPYVNDEETGPFALDIIREIKSEHAEEVLLDLMEEVEMEPVRTLVAYALCTQLSVRSIPSVEKVLNEDHASWFVDLTEALYCNCVMNRVDHPQLKQWRNELKDMGVDDESMASFFSMVQKKEPVKVEIKIGRNDPCTCGSGKKYKKCCGK</sequence>
<comment type="caution">
    <text evidence="1">The sequence shown here is derived from an EMBL/GenBank/DDBJ whole genome shotgun (WGS) entry which is preliminary data.</text>
</comment>
<name>W4RPK8_9BACI</name>
<dbReference type="Proteomes" id="UP000018949">
    <property type="component" value="Unassembled WGS sequence"/>
</dbReference>
<dbReference type="Pfam" id="PF02810">
    <property type="entry name" value="SEC-C"/>
    <property type="match status" value="1"/>
</dbReference>
<keyword evidence="2" id="KW-1185">Reference proteome</keyword>
<dbReference type="InterPro" id="IPR004027">
    <property type="entry name" value="SEC_C_motif"/>
</dbReference>
<evidence type="ECO:0000313" key="2">
    <source>
        <dbReference type="Proteomes" id="UP000018949"/>
    </source>
</evidence>
<accession>W4RPK8</accession>
<dbReference type="AlphaFoldDB" id="W4RPK8"/>